<sequence>MAFAFEFRPAETKYLSYVDTVLMLKNDILMVTMEPNRTIIWEALGSSNISLTVPLNGDFPHAFEEISISEITKLNGTHLPGHCNRKNGIWRNASATLGGTTTTPTKRN</sequence>
<gene>
    <name evidence="1" type="ORF">TM35_000045180</name>
</gene>
<organism evidence="1 2">
    <name type="scientific">Trypanosoma theileri</name>
    <dbReference type="NCBI Taxonomy" id="67003"/>
    <lineage>
        <taxon>Eukaryota</taxon>
        <taxon>Discoba</taxon>
        <taxon>Euglenozoa</taxon>
        <taxon>Kinetoplastea</taxon>
        <taxon>Metakinetoplastina</taxon>
        <taxon>Trypanosomatida</taxon>
        <taxon>Trypanosomatidae</taxon>
        <taxon>Trypanosoma</taxon>
    </lineage>
</organism>
<protein>
    <submittedName>
        <fullName evidence="1">Uncharacterized protein</fullName>
    </submittedName>
</protein>
<comment type="caution">
    <text evidence="1">The sequence shown here is derived from an EMBL/GenBank/DDBJ whole genome shotgun (WGS) entry which is preliminary data.</text>
</comment>
<keyword evidence="2" id="KW-1185">Reference proteome</keyword>
<evidence type="ECO:0000313" key="1">
    <source>
        <dbReference type="EMBL" id="ORC92304.1"/>
    </source>
</evidence>
<accession>A0A1X0P5S9</accession>
<evidence type="ECO:0000313" key="2">
    <source>
        <dbReference type="Proteomes" id="UP000192257"/>
    </source>
</evidence>
<dbReference type="RefSeq" id="XP_028886370.1">
    <property type="nucleotide sequence ID" value="XM_029022712.1"/>
</dbReference>
<dbReference type="AlphaFoldDB" id="A0A1X0P5S9"/>
<reference evidence="1 2" key="1">
    <citation type="submission" date="2017-03" db="EMBL/GenBank/DDBJ databases">
        <title>An alternative strategy for trypanosome survival in the mammalian bloodstream revealed through genome and transcriptome analysis of the ubiquitous bovine parasite Trypanosoma (Megatrypanum) theileri.</title>
        <authorList>
            <person name="Kelly S."/>
            <person name="Ivens A."/>
            <person name="Mott A."/>
            <person name="O'Neill E."/>
            <person name="Emms D."/>
            <person name="Macleod O."/>
            <person name="Voorheis P."/>
            <person name="Matthews J."/>
            <person name="Matthews K."/>
            <person name="Carrington M."/>
        </authorList>
    </citation>
    <scope>NUCLEOTIDE SEQUENCE [LARGE SCALE GENOMIC DNA]</scope>
    <source>
        <strain evidence="1">Edinburgh</strain>
    </source>
</reference>
<dbReference type="VEuPathDB" id="TriTrypDB:TM35_000045180"/>
<name>A0A1X0P5S9_9TRYP</name>
<dbReference type="Proteomes" id="UP000192257">
    <property type="component" value="Unassembled WGS sequence"/>
</dbReference>
<dbReference type="GeneID" id="39982492"/>
<dbReference type="EMBL" id="NBCO01000004">
    <property type="protein sequence ID" value="ORC92304.1"/>
    <property type="molecule type" value="Genomic_DNA"/>
</dbReference>
<proteinExistence type="predicted"/>